<reference evidence="8 9" key="1">
    <citation type="submission" date="2022-01" db="EMBL/GenBank/DDBJ databases">
        <title>Novel bile acid biosynthetic pathways are enriched in the microbiome of centenarians.</title>
        <authorList>
            <person name="Sato Y."/>
            <person name="Atarashi K."/>
            <person name="Plichta R.D."/>
            <person name="Arai Y."/>
            <person name="Sasajima S."/>
            <person name="Kearney M.S."/>
            <person name="Suda W."/>
            <person name="Takeshita K."/>
            <person name="Sasaki T."/>
            <person name="Okamoto S."/>
            <person name="Skelly N.A."/>
            <person name="Okamura Y."/>
            <person name="Vlamakis H."/>
            <person name="Li Y."/>
            <person name="Tanoue T."/>
            <person name="Takei H."/>
            <person name="Nittono H."/>
            <person name="Narushima S."/>
            <person name="Irie J."/>
            <person name="Itoh H."/>
            <person name="Moriya K."/>
            <person name="Sugiura Y."/>
            <person name="Suematsu M."/>
            <person name="Moritoki N."/>
            <person name="Shibata S."/>
            <person name="Littman R.D."/>
            <person name="Fischbach A.M."/>
            <person name="Uwamino Y."/>
            <person name="Inoue T."/>
            <person name="Honda A."/>
            <person name="Hattori M."/>
            <person name="Murai T."/>
            <person name="Xavier J.R."/>
            <person name="Hirose N."/>
            <person name="Honda K."/>
        </authorList>
    </citation>
    <scope>NUCLEOTIDE SEQUENCE [LARGE SCALE GENOMIC DNA]</scope>
    <source>
        <strain evidence="8 9">CE91-St30</strain>
    </source>
</reference>
<evidence type="ECO:0000256" key="1">
    <source>
        <dbReference type="ARBA" id="ARBA00004651"/>
    </source>
</evidence>
<keyword evidence="4 6" id="KW-1133">Transmembrane helix</keyword>
<feature type="transmembrane region" description="Helical" evidence="6">
    <location>
        <begin position="248"/>
        <end position="270"/>
    </location>
</feature>
<dbReference type="InterPro" id="IPR020846">
    <property type="entry name" value="MFS_dom"/>
</dbReference>
<evidence type="ECO:0000313" key="8">
    <source>
        <dbReference type="EMBL" id="BDE96888.1"/>
    </source>
</evidence>
<protein>
    <recommendedName>
        <fullName evidence="7">Major facilitator superfamily (MFS) profile domain-containing protein</fullName>
    </recommendedName>
</protein>
<sequence>MANGKVKHRSKLGTKATLLLCACDSNALGSEMTPILAVIALAFPGENVNLLVALPPLCIIPASLIAAKLSYYISRKTILTVGQILFIIGGIGGAFAPNFEFLLATRVFFGLGCGLVYPIVPTLISYFFAGNERASMMGGANAVGSIIAMVFSTLSGTLAVIGWHVPFFINIFFVFVLIMQIIFLPKVPPEKDMPFAKEAASLAPEQKRIGHRGWMGILLMFVTMTISMVYLLKLAIFMQETGIGDSVMAGLASSSTTCVALIVSLAFMLIFKALKRYTVLVSMASIALAFTLLATATSMVGVFAGAIVYGVYLGTIIPYLQTTLSGLVHPYRRTFALSVLSMAMFAGQACSSMYVQVVEGIIGTSTAALFEVMSVTFIILFVIVFAYLVATRKNARFPYSDVTE</sequence>
<dbReference type="InterPro" id="IPR050189">
    <property type="entry name" value="MFS_Efflux_Transporters"/>
</dbReference>
<feature type="transmembrane region" description="Helical" evidence="6">
    <location>
        <begin position="302"/>
        <end position="322"/>
    </location>
</feature>
<evidence type="ECO:0000256" key="5">
    <source>
        <dbReference type="ARBA" id="ARBA00023136"/>
    </source>
</evidence>
<feature type="transmembrane region" description="Helical" evidence="6">
    <location>
        <begin position="214"/>
        <end position="236"/>
    </location>
</feature>
<dbReference type="EMBL" id="AP025564">
    <property type="protein sequence ID" value="BDE96888.1"/>
    <property type="molecule type" value="Genomic_DNA"/>
</dbReference>
<dbReference type="Pfam" id="PF07690">
    <property type="entry name" value="MFS_1"/>
    <property type="match status" value="1"/>
</dbReference>
<evidence type="ECO:0000259" key="7">
    <source>
        <dbReference type="PROSITE" id="PS50850"/>
    </source>
</evidence>
<dbReference type="PROSITE" id="PS50850">
    <property type="entry name" value="MFS"/>
    <property type="match status" value="1"/>
</dbReference>
<keyword evidence="3 6" id="KW-0812">Transmembrane</keyword>
<evidence type="ECO:0000256" key="6">
    <source>
        <dbReference type="SAM" id="Phobius"/>
    </source>
</evidence>
<feature type="transmembrane region" description="Helical" evidence="6">
    <location>
        <begin position="334"/>
        <end position="355"/>
    </location>
</feature>
<dbReference type="PANTHER" id="PTHR43124">
    <property type="entry name" value="PURINE EFFLUX PUMP PBUE"/>
    <property type="match status" value="1"/>
</dbReference>
<feature type="transmembrane region" description="Helical" evidence="6">
    <location>
        <begin position="108"/>
        <end position="128"/>
    </location>
</feature>
<evidence type="ECO:0000313" key="9">
    <source>
        <dbReference type="Proteomes" id="UP001320544"/>
    </source>
</evidence>
<dbReference type="Gene3D" id="1.20.1250.20">
    <property type="entry name" value="MFS general substrate transporter like domains"/>
    <property type="match status" value="1"/>
</dbReference>
<evidence type="ECO:0000256" key="3">
    <source>
        <dbReference type="ARBA" id="ARBA00022692"/>
    </source>
</evidence>
<feature type="transmembrane region" description="Helical" evidence="6">
    <location>
        <begin position="140"/>
        <end position="161"/>
    </location>
</feature>
<evidence type="ECO:0000256" key="4">
    <source>
        <dbReference type="ARBA" id="ARBA00022989"/>
    </source>
</evidence>
<dbReference type="InterPro" id="IPR036259">
    <property type="entry name" value="MFS_trans_sf"/>
</dbReference>
<proteinExistence type="predicted"/>
<dbReference type="Proteomes" id="UP001320544">
    <property type="component" value="Chromosome"/>
</dbReference>
<organism evidence="8 9">
    <name type="scientific">Raoultibacter timonensis</name>
    <dbReference type="NCBI Taxonomy" id="1907662"/>
    <lineage>
        <taxon>Bacteria</taxon>
        <taxon>Bacillati</taxon>
        <taxon>Actinomycetota</taxon>
        <taxon>Coriobacteriia</taxon>
        <taxon>Eggerthellales</taxon>
        <taxon>Eggerthellaceae</taxon>
        <taxon>Raoultibacter</taxon>
    </lineage>
</organism>
<comment type="subcellular location">
    <subcellularLocation>
        <location evidence="1">Cell membrane</location>
        <topology evidence="1">Multi-pass membrane protein</topology>
    </subcellularLocation>
</comment>
<feature type="domain" description="Major facilitator superfamily (MFS) profile" evidence="7">
    <location>
        <begin position="10"/>
        <end position="392"/>
    </location>
</feature>
<name>A0ABN6MG10_9ACTN</name>
<feature type="transmembrane region" description="Helical" evidence="6">
    <location>
        <begin position="367"/>
        <end position="390"/>
    </location>
</feature>
<feature type="transmembrane region" description="Helical" evidence="6">
    <location>
        <begin position="277"/>
        <end position="296"/>
    </location>
</feature>
<dbReference type="PANTHER" id="PTHR43124:SF3">
    <property type="entry name" value="CHLORAMPHENICOL EFFLUX PUMP RV0191"/>
    <property type="match status" value="1"/>
</dbReference>
<feature type="transmembrane region" description="Helical" evidence="6">
    <location>
        <begin position="167"/>
        <end position="184"/>
    </location>
</feature>
<dbReference type="InterPro" id="IPR011701">
    <property type="entry name" value="MFS"/>
</dbReference>
<keyword evidence="9" id="KW-1185">Reference proteome</keyword>
<accession>A0ABN6MG10</accession>
<keyword evidence="5 6" id="KW-0472">Membrane</keyword>
<evidence type="ECO:0000256" key="2">
    <source>
        <dbReference type="ARBA" id="ARBA00022475"/>
    </source>
</evidence>
<feature type="transmembrane region" description="Helical" evidence="6">
    <location>
        <begin position="78"/>
        <end position="96"/>
    </location>
</feature>
<gene>
    <name evidence="8" type="ORF">CE91St30_22210</name>
</gene>
<keyword evidence="2" id="KW-1003">Cell membrane</keyword>
<dbReference type="SUPFAM" id="SSF103473">
    <property type="entry name" value="MFS general substrate transporter"/>
    <property type="match status" value="1"/>
</dbReference>
<dbReference type="RefSeq" id="WP_244386026.1">
    <property type="nucleotide sequence ID" value="NZ_AP025564.1"/>
</dbReference>